<comment type="caution">
    <text evidence="1">The sequence shown here is derived from an EMBL/GenBank/DDBJ whole genome shotgun (WGS) entry which is preliminary data.</text>
</comment>
<dbReference type="EMBL" id="RPOH01000017">
    <property type="protein sequence ID" value="RPH29631.1"/>
    <property type="molecule type" value="Genomic_DNA"/>
</dbReference>
<reference evidence="1 2" key="1">
    <citation type="submission" date="2018-11" db="EMBL/GenBank/DDBJ databases">
        <title>Draft genome sequence of Buttiauxella warmboldiae CCUG 35512.</title>
        <authorList>
            <person name="Salva-Serra F."/>
            <person name="Marathe N."/>
            <person name="Moore E."/>
            <person name="Svensson L."/>
            <person name="Engstrom-Jakobsson H."/>
        </authorList>
    </citation>
    <scope>NUCLEOTIDE SEQUENCE [LARGE SCALE GENOMIC DNA]</scope>
    <source>
        <strain evidence="1 2">CCUG 35512</strain>
    </source>
</reference>
<sequence>MHRGTEKLRDTGRQPFIKEKVQIRHYRKSDLKGRRDGLLPDNHKKLRIVATWGLLQGMQNSGLTEPLIATKRKGKLFFSFFINQP</sequence>
<gene>
    <name evidence="1" type="ORF">EHN07_05335</name>
</gene>
<protein>
    <submittedName>
        <fullName evidence="1">Uncharacterized protein</fullName>
    </submittedName>
</protein>
<evidence type="ECO:0000313" key="2">
    <source>
        <dbReference type="Proteomes" id="UP000268615"/>
    </source>
</evidence>
<keyword evidence="2" id="KW-1185">Reference proteome</keyword>
<organism evidence="1 2">
    <name type="scientific">Buttiauxella warmboldiae</name>
    <dbReference type="NCBI Taxonomy" id="82993"/>
    <lineage>
        <taxon>Bacteria</taxon>
        <taxon>Pseudomonadati</taxon>
        <taxon>Pseudomonadota</taxon>
        <taxon>Gammaproteobacteria</taxon>
        <taxon>Enterobacterales</taxon>
        <taxon>Enterobacteriaceae</taxon>
        <taxon>Buttiauxella</taxon>
    </lineage>
</organism>
<proteinExistence type="predicted"/>
<dbReference type="AlphaFoldDB" id="A0A3N5DR03"/>
<accession>A0A3N5DR03</accession>
<dbReference type="Proteomes" id="UP000268615">
    <property type="component" value="Unassembled WGS sequence"/>
</dbReference>
<name>A0A3N5DR03_9ENTR</name>
<evidence type="ECO:0000313" key="1">
    <source>
        <dbReference type="EMBL" id="RPH29631.1"/>
    </source>
</evidence>